<dbReference type="RefSeq" id="WP_161696942.1">
    <property type="nucleotide sequence ID" value="NZ_JAAAMU010000004.1"/>
</dbReference>
<keyword evidence="3" id="KW-1185">Reference proteome</keyword>
<protein>
    <submittedName>
        <fullName evidence="2">Uncharacterized protein</fullName>
    </submittedName>
</protein>
<keyword evidence="1" id="KW-0812">Transmembrane</keyword>
<gene>
    <name evidence="2" type="ORF">GT003_09795</name>
</gene>
<evidence type="ECO:0000313" key="3">
    <source>
        <dbReference type="Proteomes" id="UP000558113"/>
    </source>
</evidence>
<reference evidence="2 3" key="1">
    <citation type="submission" date="2020-01" db="EMBL/GenBank/DDBJ databases">
        <title>Paenibacillus soybeanensis sp. nov. isolated from the nodules of soybean (Glycine max(L.) Merr).</title>
        <authorList>
            <person name="Wang H."/>
        </authorList>
    </citation>
    <scope>NUCLEOTIDE SEQUENCE [LARGE SCALE GENOMIC DNA]</scope>
    <source>
        <strain evidence="2 3">DSM 23054</strain>
    </source>
</reference>
<organism evidence="2 3">
    <name type="scientific">Paenibacillus sacheonensis</name>
    <dbReference type="NCBI Taxonomy" id="742054"/>
    <lineage>
        <taxon>Bacteria</taxon>
        <taxon>Bacillati</taxon>
        <taxon>Bacillota</taxon>
        <taxon>Bacilli</taxon>
        <taxon>Bacillales</taxon>
        <taxon>Paenibacillaceae</taxon>
        <taxon>Paenibacillus</taxon>
    </lineage>
</organism>
<dbReference type="AlphaFoldDB" id="A0A7X4YMW1"/>
<dbReference type="EMBL" id="JAAAMU010000004">
    <property type="protein sequence ID" value="NBC69283.1"/>
    <property type="molecule type" value="Genomic_DNA"/>
</dbReference>
<proteinExistence type="predicted"/>
<keyword evidence="1" id="KW-1133">Transmembrane helix</keyword>
<dbReference type="OrthoDB" id="2627093at2"/>
<dbReference type="Proteomes" id="UP000558113">
    <property type="component" value="Unassembled WGS sequence"/>
</dbReference>
<evidence type="ECO:0000313" key="2">
    <source>
        <dbReference type="EMBL" id="NBC69283.1"/>
    </source>
</evidence>
<keyword evidence="1" id="KW-0472">Membrane</keyword>
<comment type="caution">
    <text evidence="2">The sequence shown here is derived from an EMBL/GenBank/DDBJ whole genome shotgun (WGS) entry which is preliminary data.</text>
</comment>
<sequence length="83" mass="9199">MKKRWRTISAGAAIAVLFPGIAYLALLGIQTVLQHDPGDFQYRDSYFLVVHFGWAGYLLSTAAMALLYTAVCVLHAALRRIKS</sequence>
<name>A0A7X4YMW1_9BACL</name>
<evidence type="ECO:0000256" key="1">
    <source>
        <dbReference type="SAM" id="Phobius"/>
    </source>
</evidence>
<feature type="transmembrane region" description="Helical" evidence="1">
    <location>
        <begin position="54"/>
        <end position="78"/>
    </location>
</feature>
<accession>A0A7X4YMW1</accession>
<feature type="transmembrane region" description="Helical" evidence="1">
    <location>
        <begin position="12"/>
        <end position="34"/>
    </location>
</feature>